<dbReference type="EMBL" id="CAVMJV010000223">
    <property type="protein sequence ID" value="CAK5126198.1"/>
    <property type="molecule type" value="Genomic_DNA"/>
</dbReference>
<evidence type="ECO:0000313" key="2">
    <source>
        <dbReference type="Proteomes" id="UP001497535"/>
    </source>
</evidence>
<comment type="caution">
    <text evidence="1">The sequence shown here is derived from an EMBL/GenBank/DDBJ whole genome shotgun (WGS) entry which is preliminary data.</text>
</comment>
<keyword evidence="2" id="KW-1185">Reference proteome</keyword>
<sequence>MWRKNRSKERCVTDSHNTERCCMVLILLQNLKIKYYSQGVDLNRNFAFKFAGNFFKNSQKIFFNKIEGGTSFFPCSEIYHGPNAFSEPESRAVRDAIMEGDLKGRIPGLISMHAYSQLWIYPYSHRRHSYPPDVEDLKAVARRAVTAIGDKFGTNYQYGTGPETIYWAKETAKIKYSYTVELRPSFWSWNGFVLDRSQLIPTARETFDGVLVVLETISSSGKAIINNSFGSKRSISPLFPPSQNFNKKEKATKLSSCFDAVEHCPIWIKANPQICSDSKTSMLRECRKSCKFC</sequence>
<evidence type="ECO:0000313" key="1">
    <source>
        <dbReference type="EMBL" id="CAK5126198.1"/>
    </source>
</evidence>
<organism evidence="1 2">
    <name type="scientific">Meloidogyne enterolobii</name>
    <name type="common">Root-knot nematode worm</name>
    <name type="synonym">Meloidogyne mayaguensis</name>
    <dbReference type="NCBI Taxonomy" id="390850"/>
    <lineage>
        <taxon>Eukaryota</taxon>
        <taxon>Metazoa</taxon>
        <taxon>Ecdysozoa</taxon>
        <taxon>Nematoda</taxon>
        <taxon>Chromadorea</taxon>
        <taxon>Rhabditida</taxon>
        <taxon>Tylenchina</taxon>
        <taxon>Tylenchomorpha</taxon>
        <taxon>Tylenchoidea</taxon>
        <taxon>Meloidogynidae</taxon>
        <taxon>Meloidogyninae</taxon>
        <taxon>Meloidogyne</taxon>
    </lineage>
</organism>
<reference evidence="1" key="1">
    <citation type="submission" date="2023-11" db="EMBL/GenBank/DDBJ databases">
        <authorList>
            <person name="Poullet M."/>
        </authorList>
    </citation>
    <scope>NUCLEOTIDE SEQUENCE</scope>
    <source>
        <strain evidence="1">E1834</strain>
    </source>
</reference>
<dbReference type="Proteomes" id="UP001497535">
    <property type="component" value="Unassembled WGS sequence"/>
</dbReference>
<name>A0ACB1B7J1_MELEN</name>
<gene>
    <name evidence="1" type="ORF">MENTE1834_LOCUS48221</name>
</gene>
<protein>
    <submittedName>
        <fullName evidence="1">Uncharacterized protein</fullName>
    </submittedName>
</protein>
<proteinExistence type="predicted"/>
<accession>A0ACB1B7J1</accession>